<dbReference type="InterPro" id="IPR008965">
    <property type="entry name" value="CBM2/CBM3_carb-bd_dom_sf"/>
</dbReference>
<dbReference type="EMBL" id="LYOS01000001">
    <property type="protein sequence ID" value="OFV68385.1"/>
    <property type="molecule type" value="Genomic_DNA"/>
</dbReference>
<name>A0A1F2PBF9_9EURY</name>
<dbReference type="CDD" id="cd14256">
    <property type="entry name" value="Dockerin_I"/>
    <property type="match status" value="1"/>
</dbReference>
<dbReference type="AlphaFoldDB" id="A0A1F2PBF9"/>
<comment type="caution">
    <text evidence="2">The sequence shown here is derived from an EMBL/GenBank/DDBJ whole genome shotgun (WGS) entry which is preliminary data.</text>
</comment>
<dbReference type="SUPFAM" id="SSF63446">
    <property type="entry name" value="Type I dockerin domain"/>
    <property type="match status" value="1"/>
</dbReference>
<sequence length="658" mass="70167">MSGDGNRLIFGGTDATTGDPILYMVNADGTGLTQLNLPDLGGRGIGWVTIDEDGSRGFFQAGIGAHNHQLYKVQDSTVTKIFDVADYPEIDRCDHPQTTADGEYVYFVDTDDLWRIRHNGGAPEKVIEDTEVPRVDSNGENAWKVGDFAISADASTIVFRSQGFVDPTNYYGISSKEELFVLDGSGYRQLTNDIGNVYKTHMGISGDGTTIVFASGGKWYSIRSDGSAKTVLETYGANFGGLDMTYDGTKMFYADSDANGGRLTNTDGSGRLDVFPGWNVAAITLAVTGSASISNDGRRVAFVFQYSSWPFKEALYVGYLNDTDAVSDAPTIHNIAFDPTSMPKDPNARIILTSQISDPQGLADIERTSTDALLDGVLESGNANLPVYFYYDVHDDGSPPDQTADDGVFSTEGQPGGKIDELDRMTVRIGAMDASKTVVVADTILPIGEITPAPTSAPSVTPPEFSGLIFESRSKSSGSTVQIPLTLKGVTDKIGNMDITLSYDPSVLEATEVIKGGLTTTSLFEYNLIDWGTIKISLADKAGFSGDGSIAYVKFNVIGYEGSVSPLEIVSLSANRAADLAAMDIPTQDGLFTVLSVEECRGDCNGDGKITAADALCALQMAVGKRAEDLVMDVSEDGKVSSIDARKILRVAAGLEML</sequence>
<dbReference type="Pfam" id="PF00963">
    <property type="entry name" value="Cohesin"/>
    <property type="match status" value="1"/>
</dbReference>
<dbReference type="SUPFAM" id="SSF82171">
    <property type="entry name" value="DPP6 N-terminal domain-like"/>
    <property type="match status" value="1"/>
</dbReference>
<dbReference type="Gene3D" id="2.120.10.30">
    <property type="entry name" value="TolB, C-terminal domain"/>
    <property type="match status" value="1"/>
</dbReference>
<dbReference type="Proteomes" id="UP000186940">
    <property type="component" value="Unassembled WGS sequence"/>
</dbReference>
<gene>
    <name evidence="2" type="ORF">SCAL_000061</name>
</gene>
<feature type="domain" description="Cohesin" evidence="1">
    <location>
        <begin position="472"/>
        <end position="561"/>
    </location>
</feature>
<accession>A0A1F2PBF9</accession>
<dbReference type="GO" id="GO:0004553">
    <property type="term" value="F:hydrolase activity, hydrolyzing O-glycosyl compounds"/>
    <property type="evidence" value="ECO:0007669"/>
    <property type="project" value="InterPro"/>
</dbReference>
<dbReference type="Pfam" id="PF00404">
    <property type="entry name" value="Dockerin_1"/>
    <property type="match status" value="1"/>
</dbReference>
<dbReference type="InterPro" id="IPR036439">
    <property type="entry name" value="Dockerin_dom_sf"/>
</dbReference>
<dbReference type="GO" id="GO:0030246">
    <property type="term" value="F:carbohydrate binding"/>
    <property type="evidence" value="ECO:0007669"/>
    <property type="project" value="InterPro"/>
</dbReference>
<evidence type="ECO:0000313" key="2">
    <source>
        <dbReference type="EMBL" id="OFV68385.1"/>
    </source>
</evidence>
<keyword evidence="3" id="KW-1185">Reference proteome</keyword>
<dbReference type="InterPro" id="IPR002105">
    <property type="entry name" value="Dockerin_1_rpt"/>
</dbReference>
<proteinExistence type="predicted"/>
<dbReference type="InterPro" id="IPR011042">
    <property type="entry name" value="6-blade_b-propeller_TolB-like"/>
</dbReference>
<protein>
    <submittedName>
        <fullName evidence="2">Cellulosome anchoring protein, cohesin region domain protein</fullName>
    </submittedName>
</protein>
<organism evidence="2 3">
    <name type="scientific">Candidatus Syntropharchaeum caldarium</name>
    <dbReference type="NCBI Taxonomy" id="1838285"/>
    <lineage>
        <taxon>Archaea</taxon>
        <taxon>Methanobacteriati</taxon>
        <taxon>Methanobacteriota</taxon>
        <taxon>Stenosarchaea group</taxon>
        <taxon>Methanomicrobia</taxon>
        <taxon>Methanosarcinales</taxon>
        <taxon>ANME-2 cluster</taxon>
        <taxon>Candidatus Syntropharchaeum</taxon>
    </lineage>
</organism>
<dbReference type="Gene3D" id="2.60.40.680">
    <property type="match status" value="1"/>
</dbReference>
<dbReference type="InterPro" id="IPR002102">
    <property type="entry name" value="Cohesin_dom"/>
</dbReference>
<reference evidence="2" key="1">
    <citation type="submission" date="2016-05" db="EMBL/GenBank/DDBJ databases">
        <title>Microbial consortia oxidize butane by reversing methanogenesis.</title>
        <authorList>
            <person name="Laso-Perez R."/>
            <person name="Richter M."/>
            <person name="Wegener G."/>
            <person name="Musat F."/>
        </authorList>
    </citation>
    <scope>NUCLEOTIDE SEQUENCE [LARGE SCALE GENOMIC DNA]</scope>
    <source>
        <strain evidence="2">BOX2</strain>
    </source>
</reference>
<dbReference type="CDD" id="cd08548">
    <property type="entry name" value="Type_I_cohesin_like"/>
    <property type="match status" value="1"/>
</dbReference>
<dbReference type="SUPFAM" id="SSF49384">
    <property type="entry name" value="Carbohydrate-binding domain"/>
    <property type="match status" value="1"/>
</dbReference>
<dbReference type="Gene3D" id="1.10.1330.10">
    <property type="entry name" value="Dockerin domain"/>
    <property type="match status" value="1"/>
</dbReference>
<evidence type="ECO:0000313" key="3">
    <source>
        <dbReference type="Proteomes" id="UP000186940"/>
    </source>
</evidence>
<evidence type="ECO:0000259" key="1">
    <source>
        <dbReference type="Pfam" id="PF00963"/>
    </source>
</evidence>
<dbReference type="STRING" id="1838285.SCAL_000061"/>
<dbReference type="GO" id="GO:0000272">
    <property type="term" value="P:polysaccharide catabolic process"/>
    <property type="evidence" value="ECO:0007669"/>
    <property type="project" value="InterPro"/>
</dbReference>